<dbReference type="OrthoDB" id="684590at2759"/>
<name>A0A5A7TPJ9_CUCMM</name>
<reference evidence="3 4" key="1">
    <citation type="submission" date="2019-08" db="EMBL/GenBank/DDBJ databases">
        <title>Draft genome sequences of two oriental melons (Cucumis melo L. var makuwa).</title>
        <authorList>
            <person name="Kwon S.-Y."/>
        </authorList>
    </citation>
    <scope>NUCLEOTIDE SEQUENCE [LARGE SCALE GENOMIC DNA]</scope>
    <source>
        <strain evidence="4">cv. SW 3</strain>
        <tissue evidence="3">Leaf</tissue>
    </source>
</reference>
<proteinExistence type="predicted"/>
<comment type="caution">
    <text evidence="3">The sequence shown here is derived from an EMBL/GenBank/DDBJ whole genome shotgun (WGS) entry which is preliminary data.</text>
</comment>
<keyword evidence="2" id="KW-0472">Membrane</keyword>
<evidence type="ECO:0000256" key="1">
    <source>
        <dbReference type="SAM" id="MobiDB-lite"/>
    </source>
</evidence>
<dbReference type="AlphaFoldDB" id="A0A5A7TPJ9"/>
<organism evidence="3 4">
    <name type="scientific">Cucumis melo var. makuwa</name>
    <name type="common">Oriental melon</name>
    <dbReference type="NCBI Taxonomy" id="1194695"/>
    <lineage>
        <taxon>Eukaryota</taxon>
        <taxon>Viridiplantae</taxon>
        <taxon>Streptophyta</taxon>
        <taxon>Embryophyta</taxon>
        <taxon>Tracheophyta</taxon>
        <taxon>Spermatophyta</taxon>
        <taxon>Magnoliopsida</taxon>
        <taxon>eudicotyledons</taxon>
        <taxon>Gunneridae</taxon>
        <taxon>Pentapetalae</taxon>
        <taxon>rosids</taxon>
        <taxon>fabids</taxon>
        <taxon>Cucurbitales</taxon>
        <taxon>Cucurbitaceae</taxon>
        <taxon>Benincaseae</taxon>
        <taxon>Cucumis</taxon>
    </lineage>
</organism>
<keyword evidence="2" id="KW-1133">Transmembrane helix</keyword>
<evidence type="ECO:0000313" key="3">
    <source>
        <dbReference type="EMBL" id="KAA0043481.1"/>
    </source>
</evidence>
<dbReference type="STRING" id="1194695.A0A5A7TPJ9"/>
<accession>A0A5A7TPJ9</accession>
<gene>
    <name evidence="3" type="ORF">E6C27_scaffold1167G00200</name>
</gene>
<dbReference type="Proteomes" id="UP000321393">
    <property type="component" value="Unassembled WGS sequence"/>
</dbReference>
<feature type="compositionally biased region" description="Low complexity" evidence="1">
    <location>
        <begin position="64"/>
        <end position="77"/>
    </location>
</feature>
<evidence type="ECO:0000313" key="4">
    <source>
        <dbReference type="Proteomes" id="UP000321393"/>
    </source>
</evidence>
<protein>
    <submittedName>
        <fullName evidence="3">Uncharacterized protein</fullName>
    </submittedName>
</protein>
<dbReference type="PANTHER" id="PTHR37258:SF1">
    <property type="entry name" value="FANTOM PROTEIN"/>
    <property type="match status" value="1"/>
</dbReference>
<sequence>MLCSVRAGKAGPNWLDRLRSNKGFPITDNLELDHFLTDQNLDNPCSLSDSNPHSTRADPHSDANLNSQHQDNSSSNSPIENGNPSSFEIITDILSDLFNMGGASRNSKCCSKKYPRKQSNPKICSIPSIANVDYADAKNLCCLQKEDNILSSNSDNSSKGCTDSGSDMAQNVCLKVVEEEVWDEKCEKELKGYSKSEVTVIDTSDDVWKSDKLIFRRKSVWKVKDKKCKLRSYGRKKRKQSSEMNDLPDRIVSASKKTKVWGSEERFHLNKQQIHGKESLKPLNKVHNLQHCYGPEIRLTAPDSSNEKKENGCTLSQKNGGYDPKRKWYVFLGFAVLSVLLSLGTL</sequence>
<feature type="region of interest" description="Disordered" evidence="1">
    <location>
        <begin position="43"/>
        <end position="82"/>
    </location>
</feature>
<dbReference type="PANTHER" id="PTHR37258">
    <property type="entry name" value="FANTOM PROTEIN"/>
    <property type="match status" value="1"/>
</dbReference>
<feature type="transmembrane region" description="Helical" evidence="2">
    <location>
        <begin position="328"/>
        <end position="345"/>
    </location>
</feature>
<evidence type="ECO:0000256" key="2">
    <source>
        <dbReference type="SAM" id="Phobius"/>
    </source>
</evidence>
<keyword evidence="2" id="KW-0812">Transmembrane</keyword>
<dbReference type="EMBL" id="SSTE01015196">
    <property type="protein sequence ID" value="KAA0043481.1"/>
    <property type="molecule type" value="Genomic_DNA"/>
</dbReference>
<feature type="compositionally biased region" description="Polar residues" evidence="1">
    <location>
        <begin position="43"/>
        <end position="54"/>
    </location>
</feature>